<comment type="caution">
    <text evidence="3">The sequence shown here is derived from an EMBL/GenBank/DDBJ whole genome shotgun (WGS) entry which is preliminary data.</text>
</comment>
<accession>A0A4U1ZI83</accession>
<sequence length="234" mass="27186">MEVVPVYEVDDSDYAQYLVVFSHHHPLTNPIMNSVNRVRFRRVDKVTADDIHVADLVFVIDDGFDQTEFCKLKRKLAQKRNQFRLAFSQCEGHINRWYTVVDSVFLTKGEVETRNIISGLIESIELHGMVCVDFADIYSVFCNMKRSFFYHGIGEGKWRSVDAIDDAIANRNFDCKTAMTILQSGFEFTLDEFEMAANYFSAKIPEDTCCVFGHRLDPNRIYEDRLEVMIFINE</sequence>
<evidence type="ECO:0000256" key="1">
    <source>
        <dbReference type="ARBA" id="ARBA00022741"/>
    </source>
</evidence>
<keyword evidence="2" id="KW-0342">GTP-binding</keyword>
<name>A0A4U1ZI83_9VIBR</name>
<organism evidence="3 4">
    <name type="scientific">Vibrio kanaloae</name>
    <dbReference type="NCBI Taxonomy" id="170673"/>
    <lineage>
        <taxon>Bacteria</taxon>
        <taxon>Pseudomonadati</taxon>
        <taxon>Pseudomonadota</taxon>
        <taxon>Gammaproteobacteria</taxon>
        <taxon>Vibrionales</taxon>
        <taxon>Vibrionaceae</taxon>
        <taxon>Vibrio</taxon>
    </lineage>
</organism>
<dbReference type="Proteomes" id="UP000307574">
    <property type="component" value="Unassembled WGS sequence"/>
</dbReference>
<evidence type="ECO:0000313" key="4">
    <source>
        <dbReference type="Proteomes" id="UP000307574"/>
    </source>
</evidence>
<dbReference type="AlphaFoldDB" id="A0A4U1ZI83"/>
<dbReference type="GO" id="GO:0005525">
    <property type="term" value="F:GTP binding"/>
    <property type="evidence" value="ECO:0007669"/>
    <property type="project" value="UniProtKB-KW"/>
</dbReference>
<dbReference type="EMBL" id="SYUV01000027">
    <property type="protein sequence ID" value="TKF32631.1"/>
    <property type="molecule type" value="Genomic_DNA"/>
</dbReference>
<protein>
    <submittedName>
        <fullName evidence="3">Uncharacterized protein</fullName>
    </submittedName>
</protein>
<evidence type="ECO:0000256" key="2">
    <source>
        <dbReference type="ARBA" id="ARBA00023134"/>
    </source>
</evidence>
<evidence type="ECO:0000313" key="3">
    <source>
        <dbReference type="EMBL" id="TKF32631.1"/>
    </source>
</evidence>
<dbReference type="SUPFAM" id="SSF55307">
    <property type="entry name" value="Tubulin C-terminal domain-like"/>
    <property type="match status" value="1"/>
</dbReference>
<dbReference type="Gene3D" id="3.30.1330.20">
    <property type="entry name" value="Tubulin/FtsZ, C-terminal domain"/>
    <property type="match status" value="1"/>
</dbReference>
<gene>
    <name evidence="3" type="ORF">FCV50_09275</name>
</gene>
<dbReference type="RefSeq" id="WP_136980132.1">
    <property type="nucleotide sequence ID" value="NZ_SYUV01000027.1"/>
</dbReference>
<reference evidence="3 4" key="1">
    <citation type="submission" date="2019-04" db="EMBL/GenBank/DDBJ databases">
        <title>A reverse ecology approach based on a biological definition of microbial populations.</title>
        <authorList>
            <person name="Arevalo P."/>
            <person name="Vaninsberghe D."/>
            <person name="Elsherbini J."/>
            <person name="Gore J."/>
            <person name="Polz M."/>
        </authorList>
    </citation>
    <scope>NUCLEOTIDE SEQUENCE [LARGE SCALE GENOMIC DNA]</scope>
    <source>
        <strain evidence="3 4">10N.261.46.F4</strain>
    </source>
</reference>
<keyword evidence="1" id="KW-0547">Nucleotide-binding</keyword>
<dbReference type="InterPro" id="IPR037103">
    <property type="entry name" value="Tubulin/FtsZ-like_C"/>
</dbReference>
<proteinExistence type="predicted"/>
<dbReference type="InterPro" id="IPR008280">
    <property type="entry name" value="Tub_FtsZ_C"/>
</dbReference>